<reference evidence="2" key="1">
    <citation type="submission" date="2016-07" db="EMBL/GenBank/DDBJ databases">
        <authorList>
            <person name="Florea S."/>
            <person name="Webb J.S."/>
            <person name="Jaromczyk J."/>
            <person name="Schardl C.L."/>
        </authorList>
    </citation>
    <scope>NUCLEOTIDE SEQUENCE [LARGE SCALE GENOMIC DNA]</scope>
    <source>
        <strain evidence="2">CDC-D5610</strain>
    </source>
</reference>
<dbReference type="AlphaFoldDB" id="A0A222NZF6"/>
<name>A0A222NZF6_9GAMM</name>
<gene>
    <name evidence="1" type="ORF">clem_02105</name>
</gene>
<keyword evidence="2" id="KW-1185">Reference proteome</keyword>
<proteinExistence type="predicted"/>
<dbReference type="EMBL" id="CP016397">
    <property type="protein sequence ID" value="ASQ44984.1"/>
    <property type="molecule type" value="Genomic_DNA"/>
</dbReference>
<sequence length="379" mass="43069">MIMTTAIDNLLRKWELIKSNKKSNGFFKNAKNFVEINKFIEQLQLSNLMTIDEIIKALQKIENISIAQKGTIFPFNEWLDNNRYRVLRDLHVPSSGKLTEFSLSANSGLCRFFINMHGLLLGHYELAKLHTEGQLPVSKIEYTDDQLKETQVFMDLEITTQQDKLPDGNAIKDFRRKGVTIYGATIYPQSNSLERDPAIEQALESFAGGSVENPKSKAGKIFNFSGQFLEAICLQEFSNSIVLKANENVRLERGSVKGHINWSKLNGEPYATVQVKIFSCTYCDDNGQQFLTMSSDGCSLYSLSHEWDLEKTLAQNQLEVTGKTDGNIVPLCEFNLKIKMVTNDFGHYLRVDECRVHINTDELVSTKDIKWENAITLNV</sequence>
<dbReference type="KEGG" id="lcd:clem_02105"/>
<protein>
    <submittedName>
        <fullName evidence="1">Uncharacterized protein</fullName>
    </submittedName>
</protein>
<accession>A0A222NZF6</accession>
<evidence type="ECO:0000313" key="2">
    <source>
        <dbReference type="Proteomes" id="UP000201728"/>
    </source>
</evidence>
<dbReference type="Proteomes" id="UP000201728">
    <property type="component" value="Chromosome"/>
</dbReference>
<evidence type="ECO:0000313" key="1">
    <source>
        <dbReference type="EMBL" id="ASQ44984.1"/>
    </source>
</evidence>
<organism evidence="1 2">
    <name type="scientific">Legionella clemsonensis</name>
    <dbReference type="NCBI Taxonomy" id="1867846"/>
    <lineage>
        <taxon>Bacteria</taxon>
        <taxon>Pseudomonadati</taxon>
        <taxon>Pseudomonadota</taxon>
        <taxon>Gammaproteobacteria</taxon>
        <taxon>Legionellales</taxon>
        <taxon>Legionellaceae</taxon>
        <taxon>Legionella</taxon>
    </lineage>
</organism>